<accession>A0A327MAH6</accession>
<dbReference type="InterPro" id="IPR042100">
    <property type="entry name" value="Bug_dom1"/>
</dbReference>
<proteinExistence type="inferred from homology"/>
<dbReference type="PIRSF" id="PIRSF017082">
    <property type="entry name" value="YflP"/>
    <property type="match status" value="1"/>
</dbReference>
<reference evidence="4" key="1">
    <citation type="submission" date="2018-06" db="EMBL/GenBank/DDBJ databases">
        <authorList>
            <person name="Khan S.A."/>
        </authorList>
    </citation>
    <scope>NUCLEOTIDE SEQUENCE [LARGE SCALE GENOMIC DNA]</scope>
    <source>
        <strain evidence="4">DB-1506</strain>
    </source>
</reference>
<dbReference type="Gene3D" id="3.40.190.10">
    <property type="entry name" value="Periplasmic binding protein-like II"/>
    <property type="match status" value="1"/>
</dbReference>
<dbReference type="OrthoDB" id="8443386at2"/>
<dbReference type="PANTHER" id="PTHR42928">
    <property type="entry name" value="TRICARBOXYLATE-BINDING PROTEIN"/>
    <property type="match status" value="1"/>
</dbReference>
<protein>
    <submittedName>
        <fullName evidence="3">Tripartite tricarboxylate transporter substrate binding protein</fullName>
    </submittedName>
</protein>
<dbReference type="Pfam" id="PF03401">
    <property type="entry name" value="TctC"/>
    <property type="match status" value="1"/>
</dbReference>
<sequence>MPRSVSRRLALATPLLAAPAAGARAEAFPQRTVTIIVPSAPGGTLDAVARFFAQAMAPGLGRSVVVENVSGAGGLVGMQRLARAEPDGHTLAFGNMGVMAVGYVLNPGGGFDPRRDMTPLSLVVDVPMVLAASPRGGIRTLAGLLDHIRRSEGRVSFGTAGLGTTSHLAPGYLLHLVGLKATLVSYRGSGPAMNDLAAGVVDAVIDQTVTMIPAHRGGTAVALAVSAPHRIPQLPEVPTFAEAGLPGFDLVIWNGFAGPPGLPAPVTARLAEALEAAQGDAGLQARLQELASSPSPPAERGPAAMQARIAAEVTKWTAIIRQSGVNRD</sequence>
<keyword evidence="4" id="KW-1185">Reference proteome</keyword>
<evidence type="ECO:0000256" key="2">
    <source>
        <dbReference type="SAM" id="SignalP"/>
    </source>
</evidence>
<gene>
    <name evidence="3" type="ORF">DOO78_05690</name>
</gene>
<comment type="similarity">
    <text evidence="1">Belongs to the UPF0065 (bug) family.</text>
</comment>
<evidence type="ECO:0000313" key="4">
    <source>
        <dbReference type="Proteomes" id="UP000249065"/>
    </source>
</evidence>
<dbReference type="CDD" id="cd07012">
    <property type="entry name" value="PBP2_Bug_TTT"/>
    <property type="match status" value="1"/>
</dbReference>
<name>A0A327MAH6_9PROT</name>
<keyword evidence="2" id="KW-0732">Signal</keyword>
<dbReference type="PANTHER" id="PTHR42928:SF5">
    <property type="entry name" value="BLR1237 PROTEIN"/>
    <property type="match status" value="1"/>
</dbReference>
<feature type="signal peptide" evidence="2">
    <location>
        <begin position="1"/>
        <end position="23"/>
    </location>
</feature>
<dbReference type="Proteomes" id="UP000249065">
    <property type="component" value="Unassembled WGS sequence"/>
</dbReference>
<dbReference type="EMBL" id="QLIX01000003">
    <property type="protein sequence ID" value="RAI59749.1"/>
    <property type="molecule type" value="Genomic_DNA"/>
</dbReference>
<dbReference type="Gene3D" id="3.40.190.150">
    <property type="entry name" value="Bordetella uptake gene, domain 1"/>
    <property type="match status" value="1"/>
</dbReference>
<feature type="chain" id="PRO_5016389053" evidence="2">
    <location>
        <begin position="24"/>
        <end position="328"/>
    </location>
</feature>
<dbReference type="SUPFAM" id="SSF53850">
    <property type="entry name" value="Periplasmic binding protein-like II"/>
    <property type="match status" value="1"/>
</dbReference>
<evidence type="ECO:0000256" key="1">
    <source>
        <dbReference type="ARBA" id="ARBA00006987"/>
    </source>
</evidence>
<dbReference type="RefSeq" id="WP_111468780.1">
    <property type="nucleotide sequence ID" value="NZ_QLIX01000003.1"/>
</dbReference>
<evidence type="ECO:0000313" key="3">
    <source>
        <dbReference type="EMBL" id="RAI59749.1"/>
    </source>
</evidence>
<dbReference type="InterPro" id="IPR005064">
    <property type="entry name" value="BUG"/>
</dbReference>
<dbReference type="AlphaFoldDB" id="A0A327MAH6"/>
<organism evidence="3 4">
    <name type="scientific">Roseicella frigidaeris</name>
    <dbReference type="NCBI Taxonomy" id="2230885"/>
    <lineage>
        <taxon>Bacteria</taxon>
        <taxon>Pseudomonadati</taxon>
        <taxon>Pseudomonadota</taxon>
        <taxon>Alphaproteobacteria</taxon>
        <taxon>Acetobacterales</taxon>
        <taxon>Roseomonadaceae</taxon>
        <taxon>Roseicella</taxon>
    </lineage>
</organism>
<comment type="caution">
    <text evidence="3">The sequence shown here is derived from an EMBL/GenBank/DDBJ whole genome shotgun (WGS) entry which is preliminary data.</text>
</comment>